<sequence>MVPSYQLCLLAALLHLTDASPAQTPLQISPFSKPRRLNGRFLQISDMHPDPHYKPSSSVNKACHRKKPKKRREEAGYYGTPYSECDSPFVLTNYTLDFLEKKWASELDFVIWTGDNARHDNDRKLPRTPAEIYDLNRAVAKRMEEIFLSRGIPVVPSLGPNGITYEFSQIWKKFIPFHNHQVFQRGAYYSVEVIPNEVAVIALNTMYFYDSNKAVGGCLFKEPDDPGNLQFDWLGVQLKSYRNRGLHIDNQKLGHVPPSPGNYFPECYVRYAELALRFQDTILGHLFGHMNADHFFFLEAIDLDIFPEEEDETNSEAKEELYQTLLGEFSALPRANKNHTLDEYAVVNVSPPVVPNPYLPTFRIFSYNVTGFDGASGVTVQGKKRQHGHRRGNSGDKEVHCKTERYQDSWKCHLNETWHSDPKSPSRTNTLWSPLGYAQYYLPNLKDANEEQKPAYELEYMTFQPALLHPEAADGGSGEIFWYPIPLQQLPRSLRNSSVTESKFAPYAMADLTVGSWLELGRRLGDKTETALRKKFRKYMYLGGSEGK</sequence>
<protein>
    <submittedName>
        <fullName evidence="1">Endopolyphosphatase</fullName>
    </submittedName>
</protein>
<name>A0ACD3BDG1_9AGAR</name>
<dbReference type="Proteomes" id="UP000308600">
    <property type="component" value="Unassembled WGS sequence"/>
</dbReference>
<proteinExistence type="predicted"/>
<keyword evidence="2" id="KW-1185">Reference proteome</keyword>
<evidence type="ECO:0000313" key="1">
    <source>
        <dbReference type="EMBL" id="TFK75900.1"/>
    </source>
</evidence>
<dbReference type="EMBL" id="ML208261">
    <property type="protein sequence ID" value="TFK75900.1"/>
    <property type="molecule type" value="Genomic_DNA"/>
</dbReference>
<accession>A0ACD3BDG1</accession>
<gene>
    <name evidence="1" type="ORF">BDN72DRAFT_867657</name>
</gene>
<reference evidence="1 2" key="1">
    <citation type="journal article" date="2019" name="Nat. Ecol. Evol.">
        <title>Megaphylogeny resolves global patterns of mushroom evolution.</title>
        <authorList>
            <person name="Varga T."/>
            <person name="Krizsan K."/>
            <person name="Foldi C."/>
            <person name="Dima B."/>
            <person name="Sanchez-Garcia M."/>
            <person name="Sanchez-Ramirez S."/>
            <person name="Szollosi G.J."/>
            <person name="Szarkandi J.G."/>
            <person name="Papp V."/>
            <person name="Albert L."/>
            <person name="Andreopoulos W."/>
            <person name="Angelini C."/>
            <person name="Antonin V."/>
            <person name="Barry K.W."/>
            <person name="Bougher N.L."/>
            <person name="Buchanan P."/>
            <person name="Buyck B."/>
            <person name="Bense V."/>
            <person name="Catcheside P."/>
            <person name="Chovatia M."/>
            <person name="Cooper J."/>
            <person name="Damon W."/>
            <person name="Desjardin D."/>
            <person name="Finy P."/>
            <person name="Geml J."/>
            <person name="Haridas S."/>
            <person name="Hughes K."/>
            <person name="Justo A."/>
            <person name="Karasinski D."/>
            <person name="Kautmanova I."/>
            <person name="Kiss B."/>
            <person name="Kocsube S."/>
            <person name="Kotiranta H."/>
            <person name="LaButti K.M."/>
            <person name="Lechner B.E."/>
            <person name="Liimatainen K."/>
            <person name="Lipzen A."/>
            <person name="Lukacs Z."/>
            <person name="Mihaltcheva S."/>
            <person name="Morgado L.N."/>
            <person name="Niskanen T."/>
            <person name="Noordeloos M.E."/>
            <person name="Ohm R.A."/>
            <person name="Ortiz-Santana B."/>
            <person name="Ovrebo C."/>
            <person name="Racz N."/>
            <person name="Riley R."/>
            <person name="Savchenko A."/>
            <person name="Shiryaev A."/>
            <person name="Soop K."/>
            <person name="Spirin V."/>
            <person name="Szebenyi C."/>
            <person name="Tomsovsky M."/>
            <person name="Tulloss R.E."/>
            <person name="Uehling J."/>
            <person name="Grigoriev I.V."/>
            <person name="Vagvolgyi C."/>
            <person name="Papp T."/>
            <person name="Martin F.M."/>
            <person name="Miettinen O."/>
            <person name="Hibbett D.S."/>
            <person name="Nagy L.G."/>
        </authorList>
    </citation>
    <scope>NUCLEOTIDE SEQUENCE [LARGE SCALE GENOMIC DNA]</scope>
    <source>
        <strain evidence="1 2">NL-1719</strain>
    </source>
</reference>
<evidence type="ECO:0000313" key="2">
    <source>
        <dbReference type="Proteomes" id="UP000308600"/>
    </source>
</evidence>
<organism evidence="1 2">
    <name type="scientific">Pluteus cervinus</name>
    <dbReference type="NCBI Taxonomy" id="181527"/>
    <lineage>
        <taxon>Eukaryota</taxon>
        <taxon>Fungi</taxon>
        <taxon>Dikarya</taxon>
        <taxon>Basidiomycota</taxon>
        <taxon>Agaricomycotina</taxon>
        <taxon>Agaricomycetes</taxon>
        <taxon>Agaricomycetidae</taxon>
        <taxon>Agaricales</taxon>
        <taxon>Pluteineae</taxon>
        <taxon>Pluteaceae</taxon>
        <taxon>Pluteus</taxon>
    </lineage>
</organism>